<evidence type="ECO:0000313" key="7">
    <source>
        <dbReference type="Proteomes" id="UP000435112"/>
    </source>
</evidence>
<organism evidence="3 5">
    <name type="scientific">Phytophthora rubi</name>
    <dbReference type="NCBI Taxonomy" id="129364"/>
    <lineage>
        <taxon>Eukaryota</taxon>
        <taxon>Sar</taxon>
        <taxon>Stramenopiles</taxon>
        <taxon>Oomycota</taxon>
        <taxon>Peronosporomycetes</taxon>
        <taxon>Peronosporales</taxon>
        <taxon>Peronosporaceae</taxon>
        <taxon>Phytophthora</taxon>
    </lineage>
</organism>
<dbReference type="Proteomes" id="UP000435112">
    <property type="component" value="Unassembled WGS sequence"/>
</dbReference>
<feature type="region of interest" description="Disordered" evidence="1">
    <location>
        <begin position="57"/>
        <end position="86"/>
    </location>
</feature>
<dbReference type="EMBL" id="QXFT01001447">
    <property type="protein sequence ID" value="KAE9318443.1"/>
    <property type="molecule type" value="Genomic_DNA"/>
</dbReference>
<evidence type="ECO:0000313" key="2">
    <source>
        <dbReference type="EMBL" id="KAE9000323.1"/>
    </source>
</evidence>
<keyword evidence="6" id="KW-1185">Reference proteome</keyword>
<feature type="compositionally biased region" description="Polar residues" evidence="1">
    <location>
        <begin position="74"/>
        <end position="86"/>
    </location>
</feature>
<evidence type="ECO:0000313" key="4">
    <source>
        <dbReference type="EMBL" id="KAE9318443.1"/>
    </source>
</evidence>
<dbReference type="AlphaFoldDB" id="A0A6A3KHP8"/>
<dbReference type="EMBL" id="QXFU01001537">
    <property type="protein sequence ID" value="KAE9000323.1"/>
    <property type="molecule type" value="Genomic_DNA"/>
</dbReference>
<dbReference type="EMBL" id="QXFV01001461">
    <property type="protein sequence ID" value="KAE9005317.1"/>
    <property type="molecule type" value="Genomic_DNA"/>
</dbReference>
<evidence type="ECO:0000313" key="6">
    <source>
        <dbReference type="Proteomes" id="UP000434957"/>
    </source>
</evidence>
<name>A0A6A3KHP8_9STRA</name>
<comment type="caution">
    <text evidence="3">The sequence shown here is derived from an EMBL/GenBank/DDBJ whole genome shotgun (WGS) entry which is preliminary data.</text>
</comment>
<dbReference type="OrthoDB" id="10273184at2759"/>
<gene>
    <name evidence="3" type="ORF">PR001_g17488</name>
    <name evidence="2" type="ORF">PR002_g18220</name>
    <name evidence="4" type="ORF">PR003_g18223</name>
</gene>
<evidence type="ECO:0000313" key="3">
    <source>
        <dbReference type="EMBL" id="KAE9005317.1"/>
    </source>
</evidence>
<reference evidence="5 7" key="1">
    <citation type="submission" date="2018-09" db="EMBL/GenBank/DDBJ databases">
        <title>Genomic investigation of the strawberry pathogen Phytophthora fragariae indicates pathogenicity is determined by transcriptional variation in three key races.</title>
        <authorList>
            <person name="Adams T.M."/>
            <person name="Armitage A.D."/>
            <person name="Sobczyk M.K."/>
            <person name="Bates H.J."/>
            <person name="Dunwell J.M."/>
            <person name="Nellist C.F."/>
            <person name="Harrison R.J."/>
        </authorList>
    </citation>
    <scope>NUCLEOTIDE SEQUENCE [LARGE SCALE GENOMIC DNA]</scope>
    <source>
        <strain evidence="3 5">SCRP249</strain>
        <strain evidence="2 7">SCRP324</strain>
        <strain evidence="4 6">SCRP333</strain>
    </source>
</reference>
<dbReference type="Proteomes" id="UP000434957">
    <property type="component" value="Unassembled WGS sequence"/>
</dbReference>
<evidence type="ECO:0000313" key="5">
    <source>
        <dbReference type="Proteomes" id="UP000429607"/>
    </source>
</evidence>
<sequence length="86" mass="9217">MAAGPPASYPTLILLALSRTRSALEQGPKTQLYCISRDARRDQYELDCAGQAGRLYGRHPFSSRPLPQLGVTGAGSSQRVKTPSTA</sequence>
<evidence type="ECO:0000256" key="1">
    <source>
        <dbReference type="SAM" id="MobiDB-lite"/>
    </source>
</evidence>
<proteinExistence type="predicted"/>
<protein>
    <submittedName>
        <fullName evidence="3">Uncharacterized protein</fullName>
    </submittedName>
</protein>
<accession>A0A6A3KHP8</accession>
<dbReference type="Proteomes" id="UP000429607">
    <property type="component" value="Unassembled WGS sequence"/>
</dbReference>